<dbReference type="InterPro" id="IPR036388">
    <property type="entry name" value="WH-like_DNA-bd_sf"/>
</dbReference>
<dbReference type="RefSeq" id="WP_152278322.1">
    <property type="nucleotide sequence ID" value="NZ_WEKV01000018.1"/>
</dbReference>
<comment type="caution">
    <text evidence="2">The sequence shown here is derived from an EMBL/GenBank/DDBJ whole genome shotgun (WGS) entry which is preliminary data.</text>
</comment>
<dbReference type="PROSITE" id="PS51462">
    <property type="entry name" value="NUDIX"/>
    <property type="match status" value="1"/>
</dbReference>
<dbReference type="SUPFAM" id="SSF55811">
    <property type="entry name" value="Nudix"/>
    <property type="match status" value="1"/>
</dbReference>
<dbReference type="InterPro" id="IPR036390">
    <property type="entry name" value="WH_DNA-bd_sf"/>
</dbReference>
<feature type="domain" description="Nudix hydrolase" evidence="1">
    <location>
        <begin position="19"/>
        <end position="148"/>
    </location>
</feature>
<evidence type="ECO:0000259" key="1">
    <source>
        <dbReference type="PROSITE" id="PS51462"/>
    </source>
</evidence>
<protein>
    <submittedName>
        <fullName evidence="2">Putative Nudix-like regulator</fullName>
    </submittedName>
</protein>
<evidence type="ECO:0000313" key="3">
    <source>
        <dbReference type="Proteomes" id="UP000469949"/>
    </source>
</evidence>
<gene>
    <name evidence="2" type="ORF">F8B43_4333</name>
</gene>
<dbReference type="CDD" id="cd18873">
    <property type="entry name" value="NUDIX_NadM_like"/>
    <property type="match status" value="1"/>
</dbReference>
<evidence type="ECO:0000313" key="2">
    <source>
        <dbReference type="EMBL" id="KAB7783039.1"/>
    </source>
</evidence>
<sequence length="255" mass="27901">MSPSESEAAFLARYDPADYARPAVAVDLVLMGLSAGRPALLLLRRDRHPHAGRHALPGGFVGIDEALEDAAARVLREKAGGVPAHLEQLYTFGAVERDPRMRIVTVAYLALLAEAAFAEALERAPTLSLGTVALLRRGVADEAEAAAPVTVLSPTGEALRLAFDHAEIVALAMRRLRGKLDYSEVGFRLLPELFTLRQLQDVHEAILGTPLNKPAFRRRMLDRGWLEPTGRFETGTSYRPAELYRFRPTSPSQGD</sequence>
<dbReference type="SUPFAM" id="SSF46785">
    <property type="entry name" value="Winged helix' DNA-binding domain"/>
    <property type="match status" value="1"/>
</dbReference>
<name>A0A833J2R4_9HYPH</name>
<reference evidence="2 3" key="1">
    <citation type="submission" date="2019-10" db="EMBL/GenBank/DDBJ databases">
        <title>Draft Genome Sequence of the Caffeine Degrading Methylotroph Methylorubrum populi PINKEL.</title>
        <authorList>
            <person name="Dawson S.C."/>
            <person name="Zhang X."/>
            <person name="Wright M.E."/>
            <person name="Sharma G."/>
            <person name="Langner J.T."/>
            <person name="Ditty J.L."/>
            <person name="Subuyuj G.A."/>
        </authorList>
    </citation>
    <scope>NUCLEOTIDE SEQUENCE [LARGE SCALE GENOMIC DNA]</scope>
    <source>
        <strain evidence="2 3">Pinkel</strain>
    </source>
</reference>
<dbReference type="Pfam" id="PF21906">
    <property type="entry name" value="WHD_NrtR"/>
    <property type="match status" value="1"/>
</dbReference>
<proteinExistence type="predicted"/>
<dbReference type="Gene3D" id="3.90.79.10">
    <property type="entry name" value="Nucleoside Triphosphate Pyrophosphohydrolase"/>
    <property type="match status" value="1"/>
</dbReference>
<dbReference type="PANTHER" id="PTHR43736">
    <property type="entry name" value="ADP-RIBOSE PYROPHOSPHATASE"/>
    <property type="match status" value="1"/>
</dbReference>
<dbReference type="Proteomes" id="UP000469949">
    <property type="component" value="Unassembled WGS sequence"/>
</dbReference>
<dbReference type="PANTHER" id="PTHR43736:SF4">
    <property type="entry name" value="SLR1690 PROTEIN"/>
    <property type="match status" value="1"/>
</dbReference>
<dbReference type="EMBL" id="WEKV01000018">
    <property type="protein sequence ID" value="KAB7783039.1"/>
    <property type="molecule type" value="Genomic_DNA"/>
</dbReference>
<organism evidence="2 3">
    <name type="scientific">Methylorubrum populi</name>
    <dbReference type="NCBI Taxonomy" id="223967"/>
    <lineage>
        <taxon>Bacteria</taxon>
        <taxon>Pseudomonadati</taxon>
        <taxon>Pseudomonadota</taxon>
        <taxon>Alphaproteobacteria</taxon>
        <taxon>Hyphomicrobiales</taxon>
        <taxon>Methylobacteriaceae</taxon>
        <taxon>Methylorubrum</taxon>
    </lineage>
</organism>
<dbReference type="AlphaFoldDB" id="A0A833J2R4"/>
<dbReference type="Pfam" id="PF00293">
    <property type="entry name" value="NUDIX"/>
    <property type="match status" value="1"/>
</dbReference>
<dbReference type="InterPro" id="IPR000086">
    <property type="entry name" value="NUDIX_hydrolase_dom"/>
</dbReference>
<dbReference type="InterPro" id="IPR015797">
    <property type="entry name" value="NUDIX_hydrolase-like_dom_sf"/>
</dbReference>
<dbReference type="GO" id="GO:0003824">
    <property type="term" value="F:catalytic activity"/>
    <property type="evidence" value="ECO:0007669"/>
    <property type="project" value="UniProtKB-ARBA"/>
</dbReference>
<dbReference type="InterPro" id="IPR054105">
    <property type="entry name" value="WHD_NrtR"/>
</dbReference>
<dbReference type="Gene3D" id="1.10.10.10">
    <property type="entry name" value="Winged helix-like DNA-binding domain superfamily/Winged helix DNA-binding domain"/>
    <property type="match status" value="1"/>
</dbReference>
<accession>A0A833J2R4</accession>